<dbReference type="Proteomes" id="UP001212997">
    <property type="component" value="Unassembled WGS sequence"/>
</dbReference>
<gene>
    <name evidence="2" type="ORF">NLI96_g11215</name>
</gene>
<name>A0AAD5YDH4_9APHY</name>
<accession>A0AAD5YDH4</accession>
<evidence type="ECO:0000313" key="2">
    <source>
        <dbReference type="EMBL" id="KAJ3476356.1"/>
    </source>
</evidence>
<feature type="region of interest" description="Disordered" evidence="1">
    <location>
        <begin position="1"/>
        <end position="30"/>
    </location>
</feature>
<comment type="caution">
    <text evidence="2">The sequence shown here is derived from an EMBL/GenBank/DDBJ whole genome shotgun (WGS) entry which is preliminary data.</text>
</comment>
<evidence type="ECO:0000313" key="3">
    <source>
        <dbReference type="Proteomes" id="UP001212997"/>
    </source>
</evidence>
<reference evidence="2" key="1">
    <citation type="submission" date="2022-07" db="EMBL/GenBank/DDBJ databases">
        <title>Genome Sequence of Physisporinus lineatus.</title>
        <authorList>
            <person name="Buettner E."/>
        </authorList>
    </citation>
    <scope>NUCLEOTIDE SEQUENCE</scope>
    <source>
        <strain evidence="2">VT162</strain>
    </source>
</reference>
<organism evidence="2 3">
    <name type="scientific">Meripilus lineatus</name>
    <dbReference type="NCBI Taxonomy" id="2056292"/>
    <lineage>
        <taxon>Eukaryota</taxon>
        <taxon>Fungi</taxon>
        <taxon>Dikarya</taxon>
        <taxon>Basidiomycota</taxon>
        <taxon>Agaricomycotina</taxon>
        <taxon>Agaricomycetes</taxon>
        <taxon>Polyporales</taxon>
        <taxon>Meripilaceae</taxon>
        <taxon>Meripilus</taxon>
    </lineage>
</organism>
<feature type="compositionally biased region" description="Low complexity" evidence="1">
    <location>
        <begin position="1"/>
        <end position="17"/>
    </location>
</feature>
<keyword evidence="3" id="KW-1185">Reference proteome</keyword>
<evidence type="ECO:0000256" key="1">
    <source>
        <dbReference type="SAM" id="MobiDB-lite"/>
    </source>
</evidence>
<evidence type="ECO:0008006" key="4">
    <source>
        <dbReference type="Google" id="ProtNLM"/>
    </source>
</evidence>
<dbReference type="AlphaFoldDB" id="A0AAD5YDH4"/>
<proteinExistence type="predicted"/>
<dbReference type="Gene3D" id="3.40.50.300">
    <property type="entry name" value="P-loop containing nucleotide triphosphate hydrolases"/>
    <property type="match status" value="1"/>
</dbReference>
<dbReference type="InterPro" id="IPR027417">
    <property type="entry name" value="P-loop_NTPase"/>
</dbReference>
<dbReference type="EMBL" id="JANAWD010000718">
    <property type="protein sequence ID" value="KAJ3476356.1"/>
    <property type="molecule type" value="Genomic_DNA"/>
</dbReference>
<sequence length="414" mass="45353">MSSHRSSTRGTFSRSSSVKTKVGSASILQGDPQENELIDLSAVNSGPALEHERKTAPLFTRAAYIALGGRTTFPARGLLGAKLDDSGIQSWQAEPPKSEDSDSRLYNAPFSAVICGVQGSGKSHTAAVLLENMLIRKHDKIGTLRKPLSGLVLHFGEGGPSSLPSEAAWVGVPNDPTTKAPEIQVFVSKSSFSTMGKVYEKLGLKGLVVRPLLFTEAELDAQAFLTMMAIWSKEMTPLYVQVILSLLRELGEEFTYQAFLDRLRAKKRELQATQLNALKQRLDLLDAFVDKESTNRQKRYAPGRLTIIDLSDPFIDATSACSIFEILTRQFAREDVGTGKVLLVDEAHKYLQVASTNALSGLTKELSSLIRQQRHLAMRVLISTQGMLSALSRLNATHSQLTSFRADCHSFRSA</sequence>
<protein>
    <recommendedName>
        <fullName evidence="4">Zona occludens toxin N-terminal domain-containing protein</fullName>
    </recommendedName>
</protein>
<dbReference type="SUPFAM" id="SSF52540">
    <property type="entry name" value="P-loop containing nucleoside triphosphate hydrolases"/>
    <property type="match status" value="1"/>
</dbReference>